<dbReference type="EMBL" id="MTKT01004293">
    <property type="protein sequence ID" value="OWM72447.1"/>
    <property type="molecule type" value="Genomic_DNA"/>
</dbReference>
<comment type="caution">
    <text evidence="2">The sequence shown here is derived from an EMBL/GenBank/DDBJ whole genome shotgun (WGS) entry which is preliminary data.</text>
</comment>
<gene>
    <name evidence="2" type="ORF">CDL15_Pgr018332</name>
    <name evidence="3" type="ORF">CRG98_003526</name>
</gene>
<dbReference type="EMBL" id="PGOL01000130">
    <property type="protein sequence ID" value="PKI76165.1"/>
    <property type="molecule type" value="Genomic_DNA"/>
</dbReference>
<dbReference type="PANTHER" id="PTHR33237">
    <property type="entry name" value="F2P16.13 PROTEIN-RELATED"/>
    <property type="match status" value="1"/>
</dbReference>
<dbReference type="PANTHER" id="PTHR33237:SF39">
    <property type="match status" value="1"/>
</dbReference>
<accession>A0A218WHZ6</accession>
<evidence type="ECO:0000313" key="3">
    <source>
        <dbReference type="EMBL" id="PKI76165.1"/>
    </source>
</evidence>
<keyword evidence="5" id="KW-1185">Reference proteome</keyword>
<proteinExistence type="predicted"/>
<reference evidence="3 5" key="3">
    <citation type="submission" date="2017-11" db="EMBL/GenBank/DDBJ databases">
        <title>De-novo sequencing of pomegranate (Punica granatum L.) genome.</title>
        <authorList>
            <person name="Akparov Z."/>
            <person name="Amiraslanov A."/>
            <person name="Hajiyeva S."/>
            <person name="Abbasov M."/>
            <person name="Kaur K."/>
            <person name="Hamwieh A."/>
            <person name="Solovyev V."/>
            <person name="Salamov A."/>
            <person name="Braich B."/>
            <person name="Kosarev P."/>
            <person name="Mahmoud A."/>
            <person name="Hajiyev E."/>
            <person name="Babayeva S."/>
            <person name="Izzatullayeva V."/>
            <person name="Mammadov A."/>
            <person name="Mammadov A."/>
            <person name="Sharifova S."/>
            <person name="Ojaghi J."/>
            <person name="Eynullazada K."/>
            <person name="Bayramov B."/>
            <person name="Abdulazimova A."/>
            <person name="Shahmuradov I."/>
        </authorList>
    </citation>
    <scope>NUCLEOTIDE SEQUENCE [LARGE SCALE GENOMIC DNA]</scope>
    <source>
        <strain evidence="3">AG2017</strain>
        <strain evidence="5">cv. AG2017</strain>
        <tissue evidence="3">Leaf</tissue>
    </source>
</reference>
<evidence type="ECO:0000313" key="2">
    <source>
        <dbReference type="EMBL" id="OWM72447.1"/>
    </source>
</evidence>
<sequence>MRCLNSFTSAEASSISRTSLSPSIGVTLQEEGARIGIPKMPVKTVWKRTETWSKKGKGHPSPWKKVRSTFTPGFFKKREHGNGVGMVPGSSEPVSSSVENLGVARNGGNQKSPKTCRKMLLSLPALFDKKLVLHSIKNRIRRDESSRINALTHRVIRGAKAKARRISTACDMISSRRTSPRRASRAPIRVQTNRKKTRMPGPVGKEIKGRQANEVIEEFELCRKRILMGRKCKPLNSSGSLQYDENGILLPELLP</sequence>
<organism evidence="2 4">
    <name type="scientific">Punica granatum</name>
    <name type="common">Pomegranate</name>
    <dbReference type="NCBI Taxonomy" id="22663"/>
    <lineage>
        <taxon>Eukaryota</taxon>
        <taxon>Viridiplantae</taxon>
        <taxon>Streptophyta</taxon>
        <taxon>Embryophyta</taxon>
        <taxon>Tracheophyta</taxon>
        <taxon>Spermatophyta</taxon>
        <taxon>Magnoliopsida</taxon>
        <taxon>eudicotyledons</taxon>
        <taxon>Gunneridae</taxon>
        <taxon>Pentapetalae</taxon>
        <taxon>rosids</taxon>
        <taxon>malvids</taxon>
        <taxon>Myrtales</taxon>
        <taxon>Lythraceae</taxon>
        <taxon>Punica</taxon>
    </lineage>
</organism>
<feature type="compositionally biased region" description="Low complexity" evidence="1">
    <location>
        <begin position="85"/>
        <end position="97"/>
    </location>
</feature>
<evidence type="ECO:0000313" key="4">
    <source>
        <dbReference type="Proteomes" id="UP000197138"/>
    </source>
</evidence>
<feature type="region of interest" description="Disordered" evidence="1">
    <location>
        <begin position="77"/>
        <end position="97"/>
    </location>
</feature>
<dbReference type="AlphaFoldDB" id="A0A218WHZ6"/>
<evidence type="ECO:0000313" key="5">
    <source>
        <dbReference type="Proteomes" id="UP000233551"/>
    </source>
</evidence>
<name>A0A218WHZ6_PUNGR</name>
<feature type="region of interest" description="Disordered" evidence="1">
    <location>
        <begin position="174"/>
        <end position="205"/>
    </location>
</feature>
<dbReference type="Proteomes" id="UP000197138">
    <property type="component" value="Unassembled WGS sequence"/>
</dbReference>
<evidence type="ECO:0000256" key="1">
    <source>
        <dbReference type="SAM" id="MobiDB-lite"/>
    </source>
</evidence>
<reference evidence="2" key="2">
    <citation type="submission" date="2017-06" db="EMBL/GenBank/DDBJ databases">
        <title>The pomegranate genome and the genomics of punicalagin biosynthesis.</title>
        <authorList>
            <person name="Xu C."/>
        </authorList>
    </citation>
    <scope>NUCLEOTIDE SEQUENCE [LARGE SCALE GENOMIC DNA]</scope>
    <source>
        <tissue evidence="2">Fresh leaf</tissue>
    </source>
</reference>
<reference evidence="4" key="1">
    <citation type="journal article" date="2017" name="Plant J.">
        <title>The pomegranate (Punica granatum L.) genome and the genomics of punicalagin biosynthesis.</title>
        <authorList>
            <person name="Qin G."/>
            <person name="Xu C."/>
            <person name="Ming R."/>
            <person name="Tang H."/>
            <person name="Guyot R."/>
            <person name="Kramer E.M."/>
            <person name="Hu Y."/>
            <person name="Yi X."/>
            <person name="Qi Y."/>
            <person name="Xu X."/>
            <person name="Gao Z."/>
            <person name="Pan H."/>
            <person name="Jian J."/>
            <person name="Tian Y."/>
            <person name="Yue Z."/>
            <person name="Xu Y."/>
        </authorList>
    </citation>
    <scope>NUCLEOTIDE SEQUENCE [LARGE SCALE GENOMIC DNA]</scope>
    <source>
        <strain evidence="4">cv. Dabenzi</strain>
    </source>
</reference>
<dbReference type="Proteomes" id="UP000233551">
    <property type="component" value="Unassembled WGS sequence"/>
</dbReference>
<protein>
    <submittedName>
        <fullName evidence="2">Uncharacterized protein</fullName>
    </submittedName>
</protein>